<evidence type="ECO:0000256" key="8">
    <source>
        <dbReference type="ARBA" id="ARBA00023242"/>
    </source>
</evidence>
<protein>
    <recommendedName>
        <fullName evidence="3">protein-histidine N-methyltransferase</fullName>
        <ecNumber evidence="3">2.1.1.85</ecNumber>
    </recommendedName>
</protein>
<keyword evidence="6" id="KW-0808">Transferase</keyword>
<organism evidence="10 11">
    <name type="scientific">Ziziphus jujuba</name>
    <name type="common">Chinese jujube</name>
    <name type="synonym">Ziziphus sativa</name>
    <dbReference type="NCBI Taxonomy" id="326968"/>
    <lineage>
        <taxon>Eukaryota</taxon>
        <taxon>Viridiplantae</taxon>
        <taxon>Streptophyta</taxon>
        <taxon>Embryophyta</taxon>
        <taxon>Tracheophyta</taxon>
        <taxon>Spermatophyta</taxon>
        <taxon>Magnoliopsida</taxon>
        <taxon>eudicotyledons</taxon>
        <taxon>Gunneridae</taxon>
        <taxon>Pentapetalae</taxon>
        <taxon>rosids</taxon>
        <taxon>fabids</taxon>
        <taxon>Rosales</taxon>
        <taxon>Rhamnaceae</taxon>
        <taxon>Paliureae</taxon>
        <taxon>Ziziphus</taxon>
    </lineage>
</organism>
<keyword evidence="10" id="KW-1185">Reference proteome</keyword>
<dbReference type="GeneID" id="107406370"/>
<dbReference type="PANTHER" id="PTHR14614">
    <property type="entry name" value="HEPATOCELLULAR CARCINOMA-ASSOCIATED ANTIGEN"/>
    <property type="match status" value="1"/>
</dbReference>
<evidence type="ECO:0000256" key="3">
    <source>
        <dbReference type="ARBA" id="ARBA00012533"/>
    </source>
</evidence>
<dbReference type="InterPro" id="IPR019410">
    <property type="entry name" value="Methyltransf_16"/>
</dbReference>
<keyword evidence="4" id="KW-0963">Cytoplasm</keyword>
<evidence type="ECO:0000256" key="4">
    <source>
        <dbReference type="ARBA" id="ARBA00022490"/>
    </source>
</evidence>
<evidence type="ECO:0000313" key="10">
    <source>
        <dbReference type="Proteomes" id="UP001652623"/>
    </source>
</evidence>
<evidence type="ECO:0000256" key="6">
    <source>
        <dbReference type="ARBA" id="ARBA00022679"/>
    </source>
</evidence>
<keyword evidence="5" id="KW-0489">Methyltransferase</keyword>
<dbReference type="Proteomes" id="UP001652623">
    <property type="component" value="Chromosome 3"/>
</dbReference>
<evidence type="ECO:0000256" key="7">
    <source>
        <dbReference type="ARBA" id="ARBA00022691"/>
    </source>
</evidence>
<dbReference type="CDD" id="cd02440">
    <property type="entry name" value="AdoMet_MTases"/>
    <property type="match status" value="1"/>
</dbReference>
<dbReference type="EC" id="2.1.1.85" evidence="3"/>
<evidence type="ECO:0000256" key="2">
    <source>
        <dbReference type="ARBA" id="ARBA00004496"/>
    </source>
</evidence>
<keyword evidence="7" id="KW-0949">S-adenosyl-L-methionine</keyword>
<proteinExistence type="inferred from homology"/>
<dbReference type="PANTHER" id="PTHR14614:SF39">
    <property type="entry name" value="HISTIDINE PROTEIN METHYLTRANSFERASE 1 HOMOLOG"/>
    <property type="match status" value="1"/>
</dbReference>
<evidence type="ECO:0000256" key="9">
    <source>
        <dbReference type="ARBA" id="ARBA00038126"/>
    </source>
</evidence>
<comment type="subcellular location">
    <subcellularLocation>
        <location evidence="2">Cytoplasm</location>
    </subcellularLocation>
    <subcellularLocation>
        <location evidence="1">Nucleus</location>
    </subcellularLocation>
</comment>
<keyword evidence="8" id="KW-0539">Nucleus</keyword>
<dbReference type="SUPFAM" id="SSF53335">
    <property type="entry name" value="S-adenosyl-L-methionine-dependent methyltransferases"/>
    <property type="match status" value="1"/>
</dbReference>
<name>A0ABM4A521_ZIZJJ</name>
<dbReference type="InterPro" id="IPR029063">
    <property type="entry name" value="SAM-dependent_MTases_sf"/>
</dbReference>
<sequence length="314" mass="34152">MAANSEENPSPGSFRLFSSLSDEKPNLNLGFGFFDPSNEPRPSPPPCVEVLSSEVSSSVKYTVEPVNLDGLTLLKGRVRTREVFALSNSDLVPGKYEGGLKLWEGSLDLVKALRSEVVNGNLALKGKRVLELGCGHGLPGIFACLEGAAAVHFQDFNAEVLQCLTIPNVNANRPKRAQPSETNVTSCDTESEVRFFAGDWSEIDKILPHEHGTGDNADFSSGCNPVSGYDVILMAETLYSICVFQNLYELIKKCMSSPHGLVYMAAKKHYFGVGGGTRRFLSVVEKDGLMDFSMVAEVADGSSNVREVWKLSFK</sequence>
<reference evidence="11" key="1">
    <citation type="submission" date="2025-08" db="UniProtKB">
        <authorList>
            <consortium name="RefSeq"/>
        </authorList>
    </citation>
    <scope>IDENTIFICATION</scope>
    <source>
        <tissue evidence="11">Seedling</tissue>
    </source>
</reference>
<gene>
    <name evidence="11" type="primary">LOC107406370</name>
</gene>
<dbReference type="Pfam" id="PF10294">
    <property type="entry name" value="Methyltransf_16"/>
    <property type="match status" value="1"/>
</dbReference>
<dbReference type="Gene3D" id="3.40.50.150">
    <property type="entry name" value="Vaccinia Virus protein VP39"/>
    <property type="match status" value="1"/>
</dbReference>
<comment type="similarity">
    <text evidence="9">Belongs to the methyltransferase superfamily. METTL18 family.</text>
</comment>
<dbReference type="RefSeq" id="XP_060671828.1">
    <property type="nucleotide sequence ID" value="XM_060815845.1"/>
</dbReference>
<evidence type="ECO:0000313" key="11">
    <source>
        <dbReference type="RefSeq" id="XP_060671828.1"/>
    </source>
</evidence>
<evidence type="ECO:0000256" key="1">
    <source>
        <dbReference type="ARBA" id="ARBA00004123"/>
    </source>
</evidence>
<evidence type="ECO:0000256" key="5">
    <source>
        <dbReference type="ARBA" id="ARBA00022603"/>
    </source>
</evidence>
<accession>A0ABM4A521</accession>